<reference evidence="7" key="1">
    <citation type="journal article" date="2013" name="Proc. Natl. Acad. Sci. U.S.A.">
        <title>Diversity and abundance of phosphonate biosynthetic genes in nature.</title>
        <authorList>
            <person name="Yu X."/>
            <person name="Doroghazi J.R."/>
            <person name="Janga S.C."/>
            <person name="Zhang J.K."/>
            <person name="Circello B."/>
            <person name="Griffin B.M."/>
            <person name="Labeda D.P."/>
            <person name="Metcalf W.W."/>
        </authorList>
    </citation>
    <scope>NUCLEOTIDE SEQUENCE</scope>
    <source>
        <strain evidence="7">MMG1662</strain>
    </source>
</reference>
<evidence type="ECO:0000256" key="1">
    <source>
        <dbReference type="ARBA" id="ARBA00005187"/>
    </source>
</evidence>
<dbReference type="CDD" id="cd01991">
    <property type="entry name" value="Asn_synthase_B_C"/>
    <property type="match status" value="1"/>
</dbReference>
<dbReference type="InterPro" id="IPR014729">
    <property type="entry name" value="Rossmann-like_a/b/a_fold"/>
</dbReference>
<dbReference type="AlphaFoldDB" id="U5YQZ1"/>
<dbReference type="Pfam" id="PF13537">
    <property type="entry name" value="GATase_7"/>
    <property type="match status" value="1"/>
</dbReference>
<evidence type="ECO:0000256" key="5">
    <source>
        <dbReference type="ARBA" id="ARBA00048741"/>
    </source>
</evidence>
<dbReference type="PANTHER" id="PTHR43284:SF1">
    <property type="entry name" value="ASPARAGINE SYNTHETASE"/>
    <property type="match status" value="1"/>
</dbReference>
<dbReference type="EMBL" id="KF386868">
    <property type="protein sequence ID" value="AGZ94011.1"/>
    <property type="molecule type" value="Genomic_DNA"/>
</dbReference>
<evidence type="ECO:0000259" key="6">
    <source>
        <dbReference type="PROSITE" id="PS51278"/>
    </source>
</evidence>
<dbReference type="EC" id="6.3.5.4" evidence="3"/>
<dbReference type="SUPFAM" id="SSF52402">
    <property type="entry name" value="Adenine nucleotide alpha hydrolases-like"/>
    <property type="match status" value="1"/>
</dbReference>
<dbReference type="PROSITE" id="PS51278">
    <property type="entry name" value="GATASE_TYPE_2"/>
    <property type="match status" value="1"/>
</dbReference>
<feature type="domain" description="Glutamine amidotransferase type-2" evidence="6">
    <location>
        <begin position="1"/>
        <end position="98"/>
    </location>
</feature>
<dbReference type="InterPro" id="IPR033738">
    <property type="entry name" value="AsnB_N"/>
</dbReference>
<evidence type="ECO:0000256" key="4">
    <source>
        <dbReference type="ARBA" id="ARBA00022888"/>
    </source>
</evidence>
<organism evidence="7">
    <name type="scientific">Streptomyces sp. MMG1662</name>
    <dbReference type="NCBI Taxonomy" id="1415548"/>
    <lineage>
        <taxon>Bacteria</taxon>
        <taxon>Bacillati</taxon>
        <taxon>Actinomycetota</taxon>
        <taxon>Actinomycetes</taxon>
        <taxon>Kitasatosporales</taxon>
        <taxon>Streptomycetaceae</taxon>
        <taxon>Streptomyces</taxon>
    </lineage>
</organism>
<dbReference type="GO" id="GO:0005829">
    <property type="term" value="C:cytosol"/>
    <property type="evidence" value="ECO:0007669"/>
    <property type="project" value="TreeGrafter"/>
</dbReference>
<dbReference type="SUPFAM" id="SSF56235">
    <property type="entry name" value="N-terminal nucleophile aminohydrolases (Ntn hydrolases)"/>
    <property type="match status" value="1"/>
</dbReference>
<keyword evidence="4" id="KW-0061">Asparagine biosynthesis</keyword>
<dbReference type="Pfam" id="PF00733">
    <property type="entry name" value="Asn_synthase"/>
    <property type="match status" value="1"/>
</dbReference>
<proteinExistence type="inferred from homology"/>
<protein>
    <recommendedName>
        <fullName evidence="3">asparagine synthase (glutamine-hydrolyzing)</fullName>
        <ecNumber evidence="3">6.3.5.4</ecNumber>
    </recommendedName>
</protein>
<dbReference type="InterPro" id="IPR029055">
    <property type="entry name" value="Ntn_hydrolases_N"/>
</dbReference>
<dbReference type="GO" id="GO:0006529">
    <property type="term" value="P:asparagine biosynthetic process"/>
    <property type="evidence" value="ECO:0007669"/>
    <property type="project" value="UniProtKB-KW"/>
</dbReference>
<dbReference type="InterPro" id="IPR001962">
    <property type="entry name" value="Asn_synthase"/>
</dbReference>
<keyword evidence="4" id="KW-0028">Amino-acid biosynthesis</keyword>
<dbReference type="InterPro" id="IPR051786">
    <property type="entry name" value="ASN_synthetase/amidase"/>
</dbReference>
<dbReference type="Gene3D" id="3.60.20.10">
    <property type="entry name" value="Glutamine Phosphoribosylpyrophosphate, subunit 1, domain 1"/>
    <property type="match status" value="1"/>
</dbReference>
<name>U5YQZ1_9ACTN</name>
<accession>U5YQZ1</accession>
<evidence type="ECO:0000313" key="7">
    <source>
        <dbReference type="EMBL" id="AGZ94011.1"/>
    </source>
</evidence>
<comment type="catalytic activity">
    <reaction evidence="5">
        <text>L-aspartate + L-glutamine + ATP + H2O = L-asparagine + L-glutamate + AMP + diphosphate + H(+)</text>
        <dbReference type="Rhea" id="RHEA:12228"/>
        <dbReference type="ChEBI" id="CHEBI:15377"/>
        <dbReference type="ChEBI" id="CHEBI:15378"/>
        <dbReference type="ChEBI" id="CHEBI:29985"/>
        <dbReference type="ChEBI" id="CHEBI:29991"/>
        <dbReference type="ChEBI" id="CHEBI:30616"/>
        <dbReference type="ChEBI" id="CHEBI:33019"/>
        <dbReference type="ChEBI" id="CHEBI:58048"/>
        <dbReference type="ChEBI" id="CHEBI:58359"/>
        <dbReference type="ChEBI" id="CHEBI:456215"/>
        <dbReference type="EC" id="6.3.5.4"/>
    </reaction>
</comment>
<comment type="pathway">
    <text evidence="1">Amino-acid biosynthesis; L-asparagine biosynthesis; L-asparagine from L-aspartate (L-Gln route): step 1/1.</text>
</comment>
<evidence type="ECO:0000256" key="3">
    <source>
        <dbReference type="ARBA" id="ARBA00012737"/>
    </source>
</evidence>
<dbReference type="GO" id="GO:0004066">
    <property type="term" value="F:asparagine synthase (glutamine-hydrolyzing) activity"/>
    <property type="evidence" value="ECO:0007669"/>
    <property type="project" value="UniProtKB-EC"/>
</dbReference>
<comment type="similarity">
    <text evidence="2">Belongs to the asparagine synthetase family.</text>
</comment>
<evidence type="ECO:0000256" key="2">
    <source>
        <dbReference type="ARBA" id="ARBA00005752"/>
    </source>
</evidence>
<dbReference type="InterPro" id="IPR017932">
    <property type="entry name" value="GATase_2_dom"/>
</dbReference>
<dbReference type="PANTHER" id="PTHR43284">
    <property type="entry name" value="ASPARAGINE SYNTHETASE (GLUTAMINE-HYDROLYZING)"/>
    <property type="match status" value="1"/>
</dbReference>
<dbReference type="Gene3D" id="3.40.50.620">
    <property type="entry name" value="HUPs"/>
    <property type="match status" value="1"/>
</dbReference>
<sequence length="621" mass="68024">MPGGVRLKTGSDCEVLLYLYRRYGLEFLRDVRGMFALILWDRVNNQLVLARDRFGIKPLYYHRNDQRIVLASEIKGLFADPGTPRRFDWGGALATPALAAAPSFHQSSVTTWFDGVHLVPAATALRIDLRDGRTSEHRYWEVPSHTEESTGADEFIRRYGEILEDSVRECATADSELSLFLSGGIDSSAALALAGPGREGMHTFTVLTGGTRDNGDAEHAEWIARELGAPNHQVIFPQSHAAAPEEWVRLLWLMETPMCGAEVYYKHELHRFARQERPELRGMLLGAASDEFNGGYSQVLGGDDWDSFAAGLAYLDRNTRWDRHPLLRHWWAEGPSFIAEPALDGRGAHTPRDTYRSYIVSEYMKVQQYNVWHECPSSTTASSSSPRWCRTGCAHGSCGTSAYSGTRSAPGCPTGSPSAQGPLLLRIGNPSRLPHARRRHEGQLVRAGGARPRCPGAGDFVDAESVWAYVKVLGEGTTDSPSVEMLMRVLKMGLLAEMAAHLPILEELSAGPIRAQYSGSSVAAAEADDHFRTGEPDAGGIPSLTDGTLLLTDPVGSEWYLLRNGEIEFVLEGNAPVLQVLREIDGVSKMSDILSIADVEMADVSGDLDSLLDLGFISLGD</sequence>
<dbReference type="CDD" id="cd00712">
    <property type="entry name" value="AsnB"/>
    <property type="match status" value="1"/>
</dbReference>